<dbReference type="AlphaFoldDB" id="A0AAN6D3W2"/>
<dbReference type="InterPro" id="IPR006931">
    <property type="entry name" value="Calcipressin"/>
</dbReference>
<protein>
    <submittedName>
        <fullName evidence="3">Uncharacterized protein</fullName>
    </submittedName>
</protein>
<feature type="region of interest" description="Disordered" evidence="2">
    <location>
        <begin position="78"/>
        <end position="153"/>
    </location>
</feature>
<comment type="similarity">
    <text evidence="1">Belongs to the RCAN family.</text>
</comment>
<sequence>MVTNTLVVTDQYLLDEANRDVLDEFLASVQKWGADGESVAVSVLRSLRRIVVIFDTPETAQKVYQLLQSQGIRVTYSRRNSARSESTLDVPARLEPPERRVELQSPPPSPYLGYVQEPEEPPEPITMTEPESFSHLLYQPTRDEAARERVFEGRAEEPRVPLLIVDREEGEALRKRQQEIEREKLEEYKLSER</sequence>
<evidence type="ECO:0000313" key="4">
    <source>
        <dbReference type="Proteomes" id="UP000738402"/>
    </source>
</evidence>
<dbReference type="EMBL" id="JAHLUH010000012">
    <property type="protein sequence ID" value="KAG7725538.1"/>
    <property type="molecule type" value="Genomic_DNA"/>
</dbReference>
<dbReference type="GO" id="GO:0019722">
    <property type="term" value="P:calcium-mediated signaling"/>
    <property type="evidence" value="ECO:0007669"/>
    <property type="project" value="InterPro"/>
</dbReference>
<accession>A0AAN6D3W2</accession>
<feature type="compositionally biased region" description="Basic and acidic residues" evidence="2">
    <location>
        <begin position="141"/>
        <end position="153"/>
    </location>
</feature>
<dbReference type="Pfam" id="PF04847">
    <property type="entry name" value="Calcipressin"/>
    <property type="match status" value="1"/>
</dbReference>
<gene>
    <name evidence="3" type="ORF">KL933_004104</name>
</gene>
<organism evidence="3 4">
    <name type="scientific">Ogataea haglerorum</name>
    <dbReference type="NCBI Taxonomy" id="1937702"/>
    <lineage>
        <taxon>Eukaryota</taxon>
        <taxon>Fungi</taxon>
        <taxon>Dikarya</taxon>
        <taxon>Ascomycota</taxon>
        <taxon>Saccharomycotina</taxon>
        <taxon>Pichiomycetes</taxon>
        <taxon>Pichiales</taxon>
        <taxon>Pichiaceae</taxon>
        <taxon>Ogataea</taxon>
    </lineage>
</organism>
<dbReference type="Proteomes" id="UP000738402">
    <property type="component" value="Unassembled WGS sequence"/>
</dbReference>
<reference evidence="3" key="1">
    <citation type="journal article" date="2021" name="G3 (Bethesda)">
        <title>Genomic diversity, chromosomal rearrangements, and interspecies hybridization in the ogataea polymorpha species complex.</title>
        <authorList>
            <person name="Hanson S.J."/>
            <person name="Cinneide E.O."/>
            <person name="Salzberg L.I."/>
            <person name="Wolfe K.H."/>
            <person name="McGowan J."/>
            <person name="Fitzpatrick D.A."/>
            <person name="Matlin K."/>
        </authorList>
    </citation>
    <scope>NUCLEOTIDE SEQUENCE</scope>
    <source>
        <strain evidence="3">83-405-1</strain>
    </source>
</reference>
<feature type="compositionally biased region" description="Polar residues" evidence="2">
    <location>
        <begin position="78"/>
        <end position="87"/>
    </location>
</feature>
<comment type="caution">
    <text evidence="3">The sequence shown here is derived from an EMBL/GenBank/DDBJ whole genome shotgun (WGS) entry which is preliminary data.</text>
</comment>
<name>A0AAN6D3W2_9ASCO</name>
<evidence type="ECO:0000256" key="2">
    <source>
        <dbReference type="SAM" id="MobiDB-lite"/>
    </source>
</evidence>
<evidence type="ECO:0000313" key="3">
    <source>
        <dbReference type="EMBL" id="KAG7725538.1"/>
    </source>
</evidence>
<evidence type="ECO:0000256" key="1">
    <source>
        <dbReference type="ARBA" id="ARBA00008209"/>
    </source>
</evidence>
<proteinExistence type="inferred from homology"/>